<dbReference type="Proteomes" id="UP000501040">
    <property type="component" value="Genome"/>
</dbReference>
<protein>
    <submittedName>
        <fullName evidence="1">Uncharacterized protein</fullName>
    </submittedName>
</protein>
<dbReference type="KEGG" id="vg:80402483"/>
<organism evidence="1 2">
    <name type="scientific">Thermoproteus spherical piliferous virus 1</name>
    <dbReference type="NCBI Taxonomy" id="2713157"/>
    <lineage>
        <taxon>Viruses</taxon>
        <taxon>Viruses incertae sedis</taxon>
        <taxon>Globuloviridae</taxon>
        <taxon>Alphaglobulovirus</taxon>
        <taxon>Alphaglobulovirus sileriense</taxon>
    </lineage>
</organism>
<reference evidence="1 2" key="1">
    <citation type="submission" date="2020-02" db="EMBL/GenBank/DDBJ databases">
        <title>TSPV1: a spherical archaeal virus with filaments.</title>
        <authorList>
            <person name="Hartman R."/>
            <person name="Young M."/>
            <person name="Biewenga L."/>
            <person name="Munson-McGee J."/>
            <person name="Refai M."/>
            <person name="Boyd E."/>
            <person name="Bothner B."/>
            <person name="Lawrence C.M."/>
        </authorList>
    </citation>
    <scope>NUCLEOTIDE SEQUENCE [LARGE SCALE GENOMIC DNA]</scope>
    <source>
        <strain evidence="1 2">CP001</strain>
    </source>
</reference>
<sequence>MDKNGGYLPIMSIGNVDRMDGGRATPEAWQSIMFKCIGDLAREYAHGNVTYTMDGDFIFADVKEGEVKKSWDINLATWAVVKTEGKRKYKCRMNNNELVWVMTFLAKTPVANAVEINAAKVVGNTVVIPAWCDNTPVVMTADISQWTISLGTYAAVGGTYYSPGRYASLYCPPTTPLENPREVRRAAAAMVTTYGTSLTTLAILPYINPVFQKRYVPIVLGRMRSGKTSILQAIRPLWPSNTVQVSSPTTAAVRNLLVGHHVIADDVAESVNTPFDYTLIVAYFDRNEIPRVRVTDLRVTSFPLRGTLAMATNNPQISLTSISDRVIIVDVDRVKATVGLPVSIKADIEPAWFILSPLFLGVPTTLFSYMAGLRADATDVKNQIDEPTKIVLDNMDPMVYFYRWLYYRLARLRANECRGRGVKVIENDYWASFDVRYIPHPSVGDTVSVTVSRSLSASDSEYSVSFGTARQKYGVVQVRFYLERLNIPYRSQGNVFMVPCSRIDDIIEVLRPYSDRGPAIPANGHEAINTAGN</sequence>
<proteinExistence type="predicted"/>
<dbReference type="GeneID" id="80402483"/>
<accession>A0A6G8J387</accession>
<evidence type="ECO:0000313" key="1">
    <source>
        <dbReference type="EMBL" id="QIM61606.1"/>
    </source>
</evidence>
<keyword evidence="2" id="KW-1185">Reference proteome</keyword>
<name>A0A6G8J387_9VIRU</name>
<evidence type="ECO:0000313" key="2">
    <source>
        <dbReference type="Proteomes" id="UP000501040"/>
    </source>
</evidence>
<dbReference type="EMBL" id="MT047590">
    <property type="protein sequence ID" value="QIM61606.1"/>
    <property type="molecule type" value="Genomic_DNA"/>
</dbReference>
<dbReference type="RefSeq" id="YP_010772727.1">
    <property type="nucleotide sequence ID" value="NC_074654.1"/>
</dbReference>